<comment type="caution">
    <text evidence="2">The sequence shown here is derived from an EMBL/GenBank/DDBJ whole genome shotgun (WGS) entry which is preliminary data.</text>
</comment>
<accession>A0A366KBE4</accession>
<dbReference type="InterPro" id="IPR049978">
    <property type="entry name" value="SCO6880-like"/>
</dbReference>
<reference evidence="2 3" key="1">
    <citation type="submission" date="2017-10" db="EMBL/GenBank/DDBJ databases">
        <title>Bifidobacterium xylocopum sp. nov. and Bifidobacterium aemilianum sp. nov., from the carpenter bee (Xylocopa violacea) digestive tract.</title>
        <authorList>
            <person name="Alberoni D."/>
            <person name="Baffoni L."/>
            <person name="Di Gioia D."/>
            <person name="Gaggia F."/>
            <person name="Biavati B."/>
        </authorList>
    </citation>
    <scope>NUCLEOTIDE SEQUENCE [LARGE SCALE GENOMIC DNA]</scope>
    <source>
        <strain evidence="2 3">XV2</strain>
    </source>
</reference>
<protein>
    <recommendedName>
        <fullName evidence="4">PrgI family protein</fullName>
    </recommendedName>
</protein>
<keyword evidence="1" id="KW-1133">Transmembrane helix</keyword>
<sequence length="460" mass="50237">MLCVMAGRWLLAAVVVVIFGMMLLLIAVEDIHGDSLGGRLTVNIAWHWAHARKETMYRAGILGVDSSGSVRLPGLLARTELYEGTDAAQRPFGLVFSPSQRTYSVIIASSPSGEDLVDQDQIDLWVSRWGQFQASMADEPGLSAFSVTVETSPATDTQLRQEITSNISPDAQKFSVAVLYDILRSYPKGSVSVKAYTTLTYNDAQRKGGRRRRKKEMIADLASRLPHLTRSLEATGAGACSPLSAQDICELTRVAYDPAASDLIDEAHAMGQQVTLDWKNCGPMAAQNNWDYYRHDSGISVTWEMTGAPRGVVQSSILNRLLAPQNDVLRKRVTWLFRPISSARTPEIVERDSHTAEWSVNSQSKPSARAVGRLRAARQTAMEEAGGAGLVNFSALVTVTLSEQQSRADAMNAVDNLAASARIRLRPVYGSQSSAFAAALPLGLNLRRHMMVPAEFTDKL</sequence>
<evidence type="ECO:0000256" key="1">
    <source>
        <dbReference type="SAM" id="Phobius"/>
    </source>
</evidence>
<gene>
    <name evidence="2" type="ORF">CRD59_06670</name>
</gene>
<name>A0A366KBE4_9BIFI</name>
<dbReference type="OrthoDB" id="4505949at2"/>
<feature type="transmembrane region" description="Helical" evidence="1">
    <location>
        <begin position="9"/>
        <end position="28"/>
    </location>
</feature>
<proteinExistence type="predicted"/>
<keyword evidence="3" id="KW-1185">Reference proteome</keyword>
<evidence type="ECO:0000313" key="3">
    <source>
        <dbReference type="Proteomes" id="UP000252345"/>
    </source>
</evidence>
<dbReference type="NCBIfam" id="NF042935">
    <property type="entry name" value="SCO6880_fam"/>
    <property type="match status" value="1"/>
</dbReference>
<dbReference type="AlphaFoldDB" id="A0A366KBE4"/>
<organism evidence="2 3">
    <name type="scientific">Bifidobacterium xylocopae</name>
    <dbReference type="NCBI Taxonomy" id="2493119"/>
    <lineage>
        <taxon>Bacteria</taxon>
        <taxon>Bacillati</taxon>
        <taxon>Actinomycetota</taxon>
        <taxon>Actinomycetes</taxon>
        <taxon>Bifidobacteriales</taxon>
        <taxon>Bifidobacteriaceae</taxon>
        <taxon>Bifidobacterium</taxon>
    </lineage>
</organism>
<keyword evidence="1" id="KW-0812">Transmembrane</keyword>
<evidence type="ECO:0008006" key="4">
    <source>
        <dbReference type="Google" id="ProtNLM"/>
    </source>
</evidence>
<dbReference type="Proteomes" id="UP000252345">
    <property type="component" value="Unassembled WGS sequence"/>
</dbReference>
<dbReference type="EMBL" id="PDCH01000016">
    <property type="protein sequence ID" value="RBP98919.1"/>
    <property type="molecule type" value="Genomic_DNA"/>
</dbReference>
<keyword evidence="1" id="KW-0472">Membrane</keyword>
<evidence type="ECO:0000313" key="2">
    <source>
        <dbReference type="EMBL" id="RBP98919.1"/>
    </source>
</evidence>